<dbReference type="AlphaFoldDB" id="A0A6J6MCS0"/>
<evidence type="ECO:0000313" key="6">
    <source>
        <dbReference type="EMBL" id="CAB4805022.1"/>
    </source>
</evidence>
<feature type="transmembrane region" description="Helical" evidence="1">
    <location>
        <begin position="12"/>
        <end position="29"/>
    </location>
</feature>
<dbReference type="EMBL" id="CAFBOE010000066">
    <property type="protein sequence ID" value="CAB4976797.1"/>
    <property type="molecule type" value="Genomic_DNA"/>
</dbReference>
<organism evidence="3">
    <name type="scientific">freshwater metagenome</name>
    <dbReference type="NCBI Taxonomy" id="449393"/>
    <lineage>
        <taxon>unclassified sequences</taxon>
        <taxon>metagenomes</taxon>
        <taxon>ecological metagenomes</taxon>
    </lineage>
</organism>
<dbReference type="EMBL" id="CAFBPG010000063">
    <property type="protein sequence ID" value="CAB5013371.1"/>
    <property type="molecule type" value="Genomic_DNA"/>
</dbReference>
<keyword evidence="1" id="KW-1133">Transmembrane helix</keyword>
<sequence>MNQTLTSVIHPFFIAALASALCGLGLTLISQKSLGYKKEQNGSKKGTQQGILSNHRTEVAYSSVVGLAAGILISIWTKSLVIAMPFIFLSSAVTWSIIRSRAIKHETAMANIWPEVIDHIISGIHSGLSLSETLVGLSTRGPEALRPVFSEFHKELLQTGDFSHAVSRLKSRFDSHSSDQILEALLLAKALGGSELLQIFRTLGDFLREDLALRKEIAIKHGWIKNSAHLSSAAPWILLLLLSSQPGTVDSFSSPGGIAILVIAMVMTTVAYLWMGRLSRLPKVPRIFAESR</sequence>
<evidence type="ECO:0000313" key="7">
    <source>
        <dbReference type="EMBL" id="CAB4902532.1"/>
    </source>
</evidence>
<dbReference type="EMBL" id="CAEZUA010000094">
    <property type="protein sequence ID" value="CAB4596164.1"/>
    <property type="molecule type" value="Genomic_DNA"/>
</dbReference>
<dbReference type="PANTHER" id="PTHR35007:SF3">
    <property type="entry name" value="POSSIBLE CONSERVED ALANINE RICH MEMBRANE PROTEIN"/>
    <property type="match status" value="1"/>
</dbReference>
<evidence type="ECO:0000256" key="1">
    <source>
        <dbReference type="SAM" id="Phobius"/>
    </source>
</evidence>
<keyword evidence="1" id="KW-0472">Membrane</keyword>
<dbReference type="EMBL" id="CAEZZZ010000061">
    <property type="protein sequence ID" value="CAB4782701.1"/>
    <property type="molecule type" value="Genomic_DNA"/>
</dbReference>
<dbReference type="EMBL" id="CAFBQZ010000053">
    <property type="protein sequence ID" value="CAB5073558.1"/>
    <property type="molecule type" value="Genomic_DNA"/>
</dbReference>
<gene>
    <name evidence="2" type="ORF">UFOPK1773_01107</name>
    <name evidence="3" type="ORF">UFOPK2288_01017</name>
    <name evidence="4" type="ORF">UFOPK2589_00882</name>
    <name evidence="5" type="ORF">UFOPK2931_00891</name>
    <name evidence="6" type="ORF">UFOPK3056_00716</name>
    <name evidence="7" type="ORF">UFOPK3558_00759</name>
    <name evidence="8" type="ORF">UFOPK3916_00786</name>
    <name evidence="9" type="ORF">UFOPK4074_00761</name>
    <name evidence="10" type="ORF">UFOPK4372_00749</name>
</gene>
<proteinExistence type="predicted"/>
<dbReference type="EMBL" id="CAFAAR010000058">
    <property type="protein sequence ID" value="CAB4805022.1"/>
    <property type="molecule type" value="Genomic_DNA"/>
</dbReference>
<evidence type="ECO:0000313" key="10">
    <source>
        <dbReference type="EMBL" id="CAB5073558.1"/>
    </source>
</evidence>
<evidence type="ECO:0000313" key="2">
    <source>
        <dbReference type="EMBL" id="CAB4596164.1"/>
    </source>
</evidence>
<evidence type="ECO:0000313" key="8">
    <source>
        <dbReference type="EMBL" id="CAB4976797.1"/>
    </source>
</evidence>
<accession>A0A6J6MCS0</accession>
<evidence type="ECO:0000313" key="9">
    <source>
        <dbReference type="EMBL" id="CAB5013371.1"/>
    </source>
</evidence>
<reference evidence="3" key="1">
    <citation type="submission" date="2020-05" db="EMBL/GenBank/DDBJ databases">
        <authorList>
            <person name="Chiriac C."/>
            <person name="Salcher M."/>
            <person name="Ghai R."/>
            <person name="Kavagutti S V."/>
        </authorList>
    </citation>
    <scope>NUCLEOTIDE SEQUENCE</scope>
</reference>
<evidence type="ECO:0000313" key="5">
    <source>
        <dbReference type="EMBL" id="CAB4782701.1"/>
    </source>
</evidence>
<evidence type="ECO:0000313" key="3">
    <source>
        <dbReference type="EMBL" id="CAB4670624.1"/>
    </source>
</evidence>
<protein>
    <submittedName>
        <fullName evidence="3">Unannotated protein</fullName>
    </submittedName>
</protein>
<dbReference type="EMBL" id="CAFBMI010000061">
    <property type="protein sequence ID" value="CAB4902532.1"/>
    <property type="molecule type" value="Genomic_DNA"/>
</dbReference>
<dbReference type="EMBL" id="CAEZWS010000062">
    <property type="protein sequence ID" value="CAB4670624.1"/>
    <property type="molecule type" value="Genomic_DNA"/>
</dbReference>
<name>A0A6J6MCS0_9ZZZZ</name>
<dbReference type="EMBL" id="CAEZXT010000055">
    <property type="protein sequence ID" value="CAB4701957.1"/>
    <property type="molecule type" value="Genomic_DNA"/>
</dbReference>
<feature type="transmembrane region" description="Helical" evidence="1">
    <location>
        <begin position="223"/>
        <end position="244"/>
    </location>
</feature>
<evidence type="ECO:0000313" key="4">
    <source>
        <dbReference type="EMBL" id="CAB4701957.1"/>
    </source>
</evidence>
<dbReference type="PANTHER" id="PTHR35007">
    <property type="entry name" value="INTEGRAL MEMBRANE PROTEIN-RELATED"/>
    <property type="match status" value="1"/>
</dbReference>
<keyword evidence="1" id="KW-0812">Transmembrane</keyword>
<feature type="transmembrane region" description="Helical" evidence="1">
    <location>
        <begin position="256"/>
        <end position="275"/>
    </location>
</feature>